<dbReference type="GO" id="GO:0042575">
    <property type="term" value="C:DNA polymerase complex"/>
    <property type="evidence" value="ECO:0007669"/>
    <property type="project" value="UniProtKB-ARBA"/>
</dbReference>
<dbReference type="AlphaFoldDB" id="A0A8J6HBG1"/>
<evidence type="ECO:0000256" key="15">
    <source>
        <dbReference type="ARBA" id="ARBA00023113"/>
    </source>
</evidence>
<dbReference type="Gene3D" id="3.30.420.10">
    <property type="entry name" value="Ribonuclease H-like superfamily/Ribonuclease H"/>
    <property type="match status" value="1"/>
</dbReference>
<keyword evidence="16" id="KW-0233">DNA recombination</keyword>
<keyword evidence="3" id="KW-0645">Protease</keyword>
<dbReference type="InterPro" id="IPR013103">
    <property type="entry name" value="RVT_2"/>
</dbReference>
<evidence type="ECO:0000256" key="17">
    <source>
        <dbReference type="ARBA" id="ARBA00023268"/>
    </source>
</evidence>
<dbReference type="GO" id="GO:0003887">
    <property type="term" value="F:DNA-directed DNA polymerase activity"/>
    <property type="evidence" value="ECO:0007669"/>
    <property type="project" value="UniProtKB-KW"/>
</dbReference>
<feature type="compositionally biased region" description="Basic residues" evidence="19">
    <location>
        <begin position="665"/>
        <end position="676"/>
    </location>
</feature>
<keyword evidence="8" id="KW-0255">Endonuclease</keyword>
<dbReference type="InterPro" id="IPR039537">
    <property type="entry name" value="Retrotran_Ty1/copia-like"/>
</dbReference>
<dbReference type="InterPro" id="IPR025724">
    <property type="entry name" value="GAG-pre-integrase_dom"/>
</dbReference>
<keyword evidence="12" id="KW-0229">DNA integration</keyword>
<dbReference type="PANTHER" id="PTHR42648:SF11">
    <property type="entry name" value="TRANSPOSON TY4-P GAG-POL POLYPROTEIN"/>
    <property type="match status" value="1"/>
</dbReference>
<proteinExistence type="predicted"/>
<evidence type="ECO:0000256" key="4">
    <source>
        <dbReference type="ARBA" id="ARBA00022722"/>
    </source>
</evidence>
<dbReference type="GO" id="GO:0003676">
    <property type="term" value="F:nucleic acid binding"/>
    <property type="evidence" value="ECO:0007669"/>
    <property type="project" value="InterPro"/>
</dbReference>
<evidence type="ECO:0000313" key="23">
    <source>
        <dbReference type="Proteomes" id="UP000719412"/>
    </source>
</evidence>
<dbReference type="InterPro" id="IPR012337">
    <property type="entry name" value="RNaseH-like_sf"/>
</dbReference>
<evidence type="ECO:0000256" key="9">
    <source>
        <dbReference type="ARBA" id="ARBA00022801"/>
    </source>
</evidence>
<keyword evidence="17" id="KW-0511">Multifunctional enzyme</keyword>
<evidence type="ECO:0000256" key="5">
    <source>
        <dbReference type="ARBA" id="ARBA00022723"/>
    </source>
</evidence>
<keyword evidence="2" id="KW-1188">Viral release from host cell</keyword>
<keyword evidence="4" id="KW-0540">Nuclease</keyword>
<feature type="compositionally biased region" description="Polar residues" evidence="19">
    <location>
        <begin position="558"/>
        <end position="572"/>
    </location>
</feature>
<evidence type="ECO:0000313" key="22">
    <source>
        <dbReference type="EMBL" id="KAH0810992.1"/>
    </source>
</evidence>
<evidence type="ECO:0000256" key="19">
    <source>
        <dbReference type="SAM" id="MobiDB-lite"/>
    </source>
</evidence>
<dbReference type="Pfam" id="PF13976">
    <property type="entry name" value="gag_pre-integrs"/>
    <property type="match status" value="1"/>
</dbReference>
<organism evidence="22 23">
    <name type="scientific">Tenebrio molitor</name>
    <name type="common">Yellow mealworm beetle</name>
    <dbReference type="NCBI Taxonomy" id="7067"/>
    <lineage>
        <taxon>Eukaryota</taxon>
        <taxon>Metazoa</taxon>
        <taxon>Ecdysozoa</taxon>
        <taxon>Arthropoda</taxon>
        <taxon>Hexapoda</taxon>
        <taxon>Insecta</taxon>
        <taxon>Pterygota</taxon>
        <taxon>Neoptera</taxon>
        <taxon>Endopterygota</taxon>
        <taxon>Coleoptera</taxon>
        <taxon>Polyphaga</taxon>
        <taxon>Cucujiformia</taxon>
        <taxon>Tenebrionidae</taxon>
        <taxon>Tenebrio</taxon>
    </lineage>
</organism>
<dbReference type="GO" id="GO:0006310">
    <property type="term" value="P:DNA recombination"/>
    <property type="evidence" value="ECO:0007669"/>
    <property type="project" value="UniProtKB-KW"/>
</dbReference>
<evidence type="ECO:0000256" key="13">
    <source>
        <dbReference type="ARBA" id="ARBA00022918"/>
    </source>
</evidence>
<dbReference type="GO" id="GO:0008270">
    <property type="term" value="F:zinc ion binding"/>
    <property type="evidence" value="ECO:0007669"/>
    <property type="project" value="UniProtKB-KW"/>
</dbReference>
<keyword evidence="13" id="KW-0695">RNA-directed DNA polymerase</keyword>
<dbReference type="Pfam" id="PF14223">
    <property type="entry name" value="Retrotran_gag_2"/>
    <property type="match status" value="2"/>
</dbReference>
<comment type="caution">
    <text evidence="22">The sequence shown here is derived from an EMBL/GenBank/DDBJ whole genome shotgun (WGS) entry which is preliminary data.</text>
</comment>
<evidence type="ECO:0008006" key="24">
    <source>
        <dbReference type="Google" id="ProtNLM"/>
    </source>
</evidence>
<dbReference type="SMART" id="SM00343">
    <property type="entry name" value="ZnF_C2HC"/>
    <property type="match status" value="1"/>
</dbReference>
<sequence length="1149" mass="129224">MMNATNRIELLDKSNYDTWKLRMQALLIKEDLWEHISGISTKPEPGENNANAAKVQEWTRKDLRARSDIILSIASSELKQVKQCETTSEKSHAPENSDFVQDGGHLNEFFDAVDKLNEMDVEINAELLTILVLYSLPSSFEIFRGAMFSKNSENREQRKKPTFKFRCFKCNRPGHKAAECHSKNGSENVKCAKSVCLNTSSTRSETLSLSWCLDSGATAHLCNEIRYFRTINDSKRGTLNLANAATTRTMGEGTVEFTADVYGDATSVSLSNTLHVPDLRTNLMSIGKITDRGLEVHFRKNDATILDSKGNVMLIANRAGDLYFVNEDGQELCATSSVPRDKEITLELLHRRSGHANTKDISRAVCEHIVKGVRHANPPEKFNCEICIQGKMTRSPFPRRSNRLNKVLDLVHSDVCGPMRTHSLGGAKYFIEFIDDASRWCEVRFLKSKAKVFKATTEYMALVENQKGKKVKCLQSDNGGEYTGKEFDDYLKKRGITRRLTTPYNHEQNGTAERKNRTLLDTARCLLKESNLTNSFWAEAVNTANYLRNRLPTKSLDGRTSSNSDIKTSDNSTDGDHSIPSPVRRFAEIEQHSTCVDKSPQTTGEEVEVDVREEDETDVRDEVVSEDVNDVDKTDKSGDEGTSSTADRERIKVPERQARGPARSRIVRAGRKRRPKKVFRLAPTEANPSEVEGDKQTFLSEIPMKHAMAGHDAGEWRCAIAAEMKSVIRNDTWTLVDRPRACKIVGSRLVLGNKFKPDGTLDRRKARLVAQGFSQQPGIHFRENFAPVARFSSIRVMASLAARYVMKIRQFDVATAFLNGELKEEIYMKSPKGFRDILQSIIESEGDSLVGAKARSMLREYSRGDKVCFLKKSLYGLRQAGRSWYLKLDETLRNSGAVPTASDQCLFQIGSGEDATLIAIYEYVDDILIASRNQRKIAEIGKVLSRKFEIKDLGDASFCLGVEFECKPVATPVEPGTKFIKKERQSNEELRLPYRELLGSLTYLSTTTRPDISFAVSHLGQFNNCYGKEHWTAAKRVLRYLKGTTDLGLVYDPDSGQCHFDSKLDTLYPNLNKNDLAASLPCAYWQDDVVEEAASAFKRFCPSGFKVKTVRALPSTSIPYCRWYVEFYSRAGLPEPGEELKSVSKGLMV</sequence>
<feature type="compositionally biased region" description="Acidic residues" evidence="19">
    <location>
        <begin position="605"/>
        <end position="629"/>
    </location>
</feature>
<evidence type="ECO:0000256" key="12">
    <source>
        <dbReference type="ARBA" id="ARBA00022908"/>
    </source>
</evidence>
<evidence type="ECO:0000256" key="16">
    <source>
        <dbReference type="ARBA" id="ARBA00023172"/>
    </source>
</evidence>
<evidence type="ECO:0000256" key="10">
    <source>
        <dbReference type="ARBA" id="ARBA00022840"/>
    </source>
</evidence>
<evidence type="ECO:0000256" key="6">
    <source>
        <dbReference type="ARBA" id="ARBA00022741"/>
    </source>
</evidence>
<dbReference type="GO" id="GO:0005524">
    <property type="term" value="F:ATP binding"/>
    <property type="evidence" value="ECO:0007669"/>
    <property type="project" value="UniProtKB-KW"/>
</dbReference>
<dbReference type="Pfam" id="PF00665">
    <property type="entry name" value="rve"/>
    <property type="match status" value="1"/>
</dbReference>
<feature type="region of interest" description="Disordered" evidence="19">
    <location>
        <begin position="553"/>
        <end position="676"/>
    </location>
</feature>
<keyword evidence="10" id="KW-0067">ATP-binding</keyword>
<keyword evidence="5" id="KW-0479">Metal-binding</keyword>
<comment type="function">
    <text evidence="1">The aspartyl protease (PR) mediates the proteolytic cleavages of the Gag and Gag-Pol polyproteins after assembly of the VLP.</text>
</comment>
<dbReference type="InterPro" id="IPR036397">
    <property type="entry name" value="RNaseH_sf"/>
</dbReference>
<feature type="compositionally biased region" description="Basic and acidic residues" evidence="19">
    <location>
        <begin position="630"/>
        <end position="639"/>
    </location>
</feature>
<dbReference type="SUPFAM" id="SSF56672">
    <property type="entry name" value="DNA/RNA polymerases"/>
    <property type="match status" value="1"/>
</dbReference>
<name>A0A8J6HBG1_TENMO</name>
<keyword evidence="11" id="KW-0460">Magnesium</keyword>
<keyword evidence="6" id="KW-0547">Nucleotide-binding</keyword>
<evidence type="ECO:0000256" key="7">
    <source>
        <dbReference type="ARBA" id="ARBA00022750"/>
    </source>
</evidence>
<dbReference type="Proteomes" id="UP000719412">
    <property type="component" value="Unassembled WGS sequence"/>
</dbReference>
<dbReference type="EMBL" id="JABDTM020027126">
    <property type="protein sequence ID" value="KAH0810992.1"/>
    <property type="molecule type" value="Genomic_DNA"/>
</dbReference>
<evidence type="ECO:0000256" key="3">
    <source>
        <dbReference type="ARBA" id="ARBA00022670"/>
    </source>
</evidence>
<feature type="domain" description="Integrase catalytic" evidence="21">
    <location>
        <begin position="394"/>
        <end position="569"/>
    </location>
</feature>
<dbReference type="PANTHER" id="PTHR42648">
    <property type="entry name" value="TRANSPOSASE, PUTATIVE-RELATED"/>
    <property type="match status" value="1"/>
</dbReference>
<keyword evidence="15" id="KW-0917">Virion maturation</keyword>
<evidence type="ECO:0000256" key="18">
    <source>
        <dbReference type="PROSITE-ProRule" id="PRU00047"/>
    </source>
</evidence>
<keyword evidence="18" id="KW-0863">Zinc-finger</keyword>
<dbReference type="GO" id="GO:0003964">
    <property type="term" value="F:RNA-directed DNA polymerase activity"/>
    <property type="evidence" value="ECO:0007669"/>
    <property type="project" value="UniProtKB-KW"/>
</dbReference>
<feature type="domain" description="CCHC-type" evidence="20">
    <location>
        <begin position="166"/>
        <end position="180"/>
    </location>
</feature>
<evidence type="ECO:0000256" key="2">
    <source>
        <dbReference type="ARBA" id="ARBA00022612"/>
    </source>
</evidence>
<evidence type="ECO:0000256" key="11">
    <source>
        <dbReference type="ARBA" id="ARBA00022842"/>
    </source>
</evidence>
<dbReference type="PROSITE" id="PS50158">
    <property type="entry name" value="ZF_CCHC"/>
    <property type="match status" value="1"/>
</dbReference>
<keyword evidence="23" id="KW-1185">Reference proteome</keyword>
<dbReference type="InterPro" id="IPR043502">
    <property type="entry name" value="DNA/RNA_pol_sf"/>
</dbReference>
<dbReference type="InterPro" id="IPR054722">
    <property type="entry name" value="PolX-like_BBD"/>
</dbReference>
<protein>
    <recommendedName>
        <fullName evidence="24">Retrovirus-related Pol polyprotein from transposon TNT 1-94</fullName>
    </recommendedName>
</protein>
<gene>
    <name evidence="22" type="ORF">GEV33_011799</name>
</gene>
<keyword evidence="14" id="KW-0548">Nucleotidyltransferase</keyword>
<evidence type="ECO:0000256" key="1">
    <source>
        <dbReference type="ARBA" id="ARBA00002180"/>
    </source>
</evidence>
<dbReference type="Pfam" id="PF22936">
    <property type="entry name" value="Pol_BBD"/>
    <property type="match status" value="1"/>
</dbReference>
<feature type="compositionally biased region" description="Basic and acidic residues" evidence="19">
    <location>
        <begin position="646"/>
        <end position="658"/>
    </location>
</feature>
<dbReference type="PROSITE" id="PS50994">
    <property type="entry name" value="INTEGRASE"/>
    <property type="match status" value="1"/>
</dbReference>
<dbReference type="SUPFAM" id="SSF53098">
    <property type="entry name" value="Ribonuclease H-like"/>
    <property type="match status" value="1"/>
</dbReference>
<evidence type="ECO:0000256" key="8">
    <source>
        <dbReference type="ARBA" id="ARBA00022759"/>
    </source>
</evidence>
<dbReference type="InterPro" id="IPR001878">
    <property type="entry name" value="Znf_CCHC"/>
</dbReference>
<keyword evidence="9" id="KW-0378">Hydrolase</keyword>
<keyword evidence="14" id="KW-0239">DNA-directed DNA polymerase</keyword>
<keyword evidence="7" id="KW-0064">Aspartyl protease</keyword>
<keyword evidence="18" id="KW-0862">Zinc</keyword>
<evidence type="ECO:0000259" key="20">
    <source>
        <dbReference type="PROSITE" id="PS50158"/>
    </source>
</evidence>
<evidence type="ECO:0000256" key="14">
    <source>
        <dbReference type="ARBA" id="ARBA00022932"/>
    </source>
</evidence>
<accession>A0A8J6HBG1</accession>
<feature type="compositionally biased region" description="Polar residues" evidence="19">
    <location>
        <begin position="592"/>
        <end position="604"/>
    </location>
</feature>
<dbReference type="GO" id="GO:0004519">
    <property type="term" value="F:endonuclease activity"/>
    <property type="evidence" value="ECO:0007669"/>
    <property type="project" value="UniProtKB-KW"/>
</dbReference>
<dbReference type="GO" id="GO:0004190">
    <property type="term" value="F:aspartic-type endopeptidase activity"/>
    <property type="evidence" value="ECO:0007669"/>
    <property type="project" value="UniProtKB-KW"/>
</dbReference>
<dbReference type="GO" id="GO:0015074">
    <property type="term" value="P:DNA integration"/>
    <property type="evidence" value="ECO:0007669"/>
    <property type="project" value="UniProtKB-KW"/>
</dbReference>
<keyword evidence="14" id="KW-0808">Transferase</keyword>
<dbReference type="GO" id="GO:0006508">
    <property type="term" value="P:proteolysis"/>
    <property type="evidence" value="ECO:0007669"/>
    <property type="project" value="UniProtKB-KW"/>
</dbReference>
<dbReference type="InterPro" id="IPR001584">
    <property type="entry name" value="Integrase_cat-core"/>
</dbReference>
<dbReference type="Pfam" id="PF07727">
    <property type="entry name" value="RVT_2"/>
    <property type="match status" value="2"/>
</dbReference>
<reference evidence="22" key="1">
    <citation type="journal article" date="2020" name="J Insects Food Feed">
        <title>The yellow mealworm (Tenebrio molitor) genome: a resource for the emerging insects as food and feed industry.</title>
        <authorList>
            <person name="Eriksson T."/>
            <person name="Andere A."/>
            <person name="Kelstrup H."/>
            <person name="Emery V."/>
            <person name="Picard C."/>
        </authorList>
    </citation>
    <scope>NUCLEOTIDE SEQUENCE</scope>
    <source>
        <strain evidence="22">Stoneville</strain>
        <tissue evidence="22">Whole head</tissue>
    </source>
</reference>
<evidence type="ECO:0000259" key="21">
    <source>
        <dbReference type="PROSITE" id="PS50994"/>
    </source>
</evidence>
<reference evidence="22" key="2">
    <citation type="submission" date="2021-08" db="EMBL/GenBank/DDBJ databases">
        <authorList>
            <person name="Eriksson T."/>
        </authorList>
    </citation>
    <scope>NUCLEOTIDE SEQUENCE</scope>
    <source>
        <strain evidence="22">Stoneville</strain>
        <tissue evidence="22">Whole head</tissue>
    </source>
</reference>